<evidence type="ECO:0000313" key="3">
    <source>
        <dbReference type="Proteomes" id="UP000467130"/>
    </source>
</evidence>
<keyword evidence="3" id="KW-1185">Reference proteome</keyword>
<dbReference type="KEGG" id="msto:MSTO_43330"/>
<feature type="transmembrane region" description="Helical" evidence="1">
    <location>
        <begin position="21"/>
        <end position="40"/>
    </location>
</feature>
<dbReference type="EMBL" id="AP022587">
    <property type="protein sequence ID" value="BBY24128.1"/>
    <property type="molecule type" value="Genomic_DNA"/>
</dbReference>
<protein>
    <submittedName>
        <fullName evidence="2">Uncharacterized protein</fullName>
    </submittedName>
</protein>
<feature type="transmembrane region" description="Helical" evidence="1">
    <location>
        <begin position="46"/>
        <end position="68"/>
    </location>
</feature>
<dbReference type="Proteomes" id="UP000467130">
    <property type="component" value="Chromosome"/>
</dbReference>
<keyword evidence="1" id="KW-1133">Transmembrane helix</keyword>
<organism evidence="2 3">
    <name type="scientific">Mycobacterium stomatepiae</name>
    <dbReference type="NCBI Taxonomy" id="470076"/>
    <lineage>
        <taxon>Bacteria</taxon>
        <taxon>Bacillati</taxon>
        <taxon>Actinomycetota</taxon>
        <taxon>Actinomycetes</taxon>
        <taxon>Mycobacteriales</taxon>
        <taxon>Mycobacteriaceae</taxon>
        <taxon>Mycobacterium</taxon>
        <taxon>Mycobacterium simiae complex</taxon>
    </lineage>
</organism>
<sequence>MSGGGKITKWIAARRKDFLPLSLTIGGVLISAGAIWWGSTIDFQNFWLNVLAALALLGPGLVLSNLLVSRFESIRSREEAEARTEPLLIFTHGLFSGFIDMANELLSMASSEIRRADPKAFGYEDFPKPHTLPALCDVLRDARRTIVAFDANPPVGVTTKLPLPDDRGLTFPRTKLVLTVVEMMDREIPMPLTVLAAHGLWDSSNNVGVDFIAAYPNESPLRAPGDDFRNVVSSQVGFAAIGNYCDTGARGRAKRHVGTVSYVECVMNSLRQAEVILKSVISVVPDEILPSAARIADLTANRASEVPEN</sequence>
<keyword evidence="1" id="KW-0812">Transmembrane</keyword>
<dbReference type="AlphaFoldDB" id="A0A7I7QCS6"/>
<evidence type="ECO:0000313" key="2">
    <source>
        <dbReference type="EMBL" id="BBY24128.1"/>
    </source>
</evidence>
<name>A0A7I7QCS6_9MYCO</name>
<reference evidence="2 3" key="1">
    <citation type="journal article" date="2019" name="Emerg. Microbes Infect.">
        <title>Comprehensive subspecies identification of 175 nontuberculous mycobacteria species based on 7547 genomic profiles.</title>
        <authorList>
            <person name="Matsumoto Y."/>
            <person name="Kinjo T."/>
            <person name="Motooka D."/>
            <person name="Nabeya D."/>
            <person name="Jung N."/>
            <person name="Uechi K."/>
            <person name="Horii T."/>
            <person name="Iida T."/>
            <person name="Fujita J."/>
            <person name="Nakamura S."/>
        </authorList>
    </citation>
    <scope>NUCLEOTIDE SEQUENCE [LARGE SCALE GENOMIC DNA]</scope>
    <source>
        <strain evidence="2 3">JCM 17783</strain>
    </source>
</reference>
<evidence type="ECO:0000256" key="1">
    <source>
        <dbReference type="SAM" id="Phobius"/>
    </source>
</evidence>
<proteinExistence type="predicted"/>
<accession>A0A7I7QCS6</accession>
<gene>
    <name evidence="2" type="ORF">MSTO_43330</name>
</gene>
<keyword evidence="1" id="KW-0472">Membrane</keyword>
<dbReference type="RefSeq" id="WP_163791700.1">
    <property type="nucleotide sequence ID" value="NZ_AP022587.1"/>
</dbReference>